<evidence type="ECO:0000256" key="1">
    <source>
        <dbReference type="ARBA" id="ARBA00004141"/>
    </source>
</evidence>
<dbReference type="Gene3D" id="1.20.1250.20">
    <property type="entry name" value="MFS general substrate transporter like domains"/>
    <property type="match status" value="1"/>
</dbReference>
<dbReference type="RefSeq" id="XP_025421099.1">
    <property type="nucleotide sequence ID" value="XM_025565314.1"/>
</dbReference>
<evidence type="ECO:0000313" key="6">
    <source>
        <dbReference type="Proteomes" id="UP000694846"/>
    </source>
</evidence>
<name>A0A8B8GCZ2_9HEMI</name>
<dbReference type="OrthoDB" id="2261376at2759"/>
<feature type="transmembrane region" description="Helical" evidence="5">
    <location>
        <begin position="18"/>
        <end position="42"/>
    </location>
</feature>
<keyword evidence="2 5" id="KW-0812">Transmembrane</keyword>
<accession>A0A8B8GCZ2</accession>
<dbReference type="GO" id="GO:0016020">
    <property type="term" value="C:membrane"/>
    <property type="evidence" value="ECO:0007669"/>
    <property type="project" value="UniProtKB-SubCell"/>
</dbReference>
<keyword evidence="4 5" id="KW-0472">Membrane</keyword>
<feature type="transmembrane region" description="Helical" evidence="5">
    <location>
        <begin position="267"/>
        <end position="288"/>
    </location>
</feature>
<feature type="transmembrane region" description="Helical" evidence="5">
    <location>
        <begin position="234"/>
        <end position="255"/>
    </location>
</feature>
<dbReference type="AlphaFoldDB" id="A0A8B8GCZ2"/>
<keyword evidence="6" id="KW-1185">Reference proteome</keyword>
<feature type="transmembrane region" description="Helical" evidence="5">
    <location>
        <begin position="319"/>
        <end position="342"/>
    </location>
</feature>
<comment type="subcellular location">
    <subcellularLocation>
        <location evidence="1">Membrane</location>
        <topology evidence="1">Multi-pass membrane protein</topology>
    </subcellularLocation>
</comment>
<evidence type="ECO:0000313" key="7">
    <source>
        <dbReference type="RefSeq" id="XP_025421099.1"/>
    </source>
</evidence>
<evidence type="ECO:0000256" key="2">
    <source>
        <dbReference type="ARBA" id="ARBA00022692"/>
    </source>
</evidence>
<feature type="transmembrane region" description="Helical" evidence="5">
    <location>
        <begin position="354"/>
        <end position="374"/>
    </location>
</feature>
<evidence type="ECO:0000256" key="5">
    <source>
        <dbReference type="SAM" id="Phobius"/>
    </source>
</evidence>
<dbReference type="GeneID" id="112691156"/>
<dbReference type="InterPro" id="IPR036259">
    <property type="entry name" value="MFS_trans_sf"/>
</dbReference>
<sequence length="436" mass="48752">MSPTNLDNVLVSLGIGRYQFVGCLLFGLMIMYSNVSPIAYIFTSGDLKYRCEIPECDPLAQAERTYQPDWLRYTTPFREDTGLPKKCLRYATVTDRSGNGTQCAPDIFDGQVTEHCGDQWVFENYENTIGTEFGLMCEENKWKLSMVGTINNFGQFIGIPMSGIIADKMVEESMRWLEMQGKHERVIHALQVISGINKKPLPEIHLTTRTKATKSIDDTGYIRILKDVIHSPTLLWRMIKCSSIWIGITMVFFGLTISATDIAGDKYLNFTLVSLVEIPACLLNWMVMEGFSRKMSLSCMLVLSGATCVAYNLTSSDYFFVKLSLFLISKLGISVAFVIVYLLTVEIFPTRMRVSLLSICSMIGRIGSMLAPQITLLGDYFGEFVVMPVFGITALTAAVVTMTMPESKNIKLPDTVDEAERIGTTRQLLPENVNSA</sequence>
<protein>
    <submittedName>
        <fullName evidence="7">Solute carrier family 22 member 21-like isoform X2</fullName>
    </submittedName>
</protein>
<gene>
    <name evidence="7" type="primary">LOC112691156</name>
</gene>
<proteinExistence type="predicted"/>
<dbReference type="SUPFAM" id="SSF103473">
    <property type="entry name" value="MFS general substrate transporter"/>
    <property type="match status" value="1"/>
</dbReference>
<dbReference type="Proteomes" id="UP000694846">
    <property type="component" value="Unplaced"/>
</dbReference>
<reference evidence="7" key="1">
    <citation type="submission" date="2025-08" db="UniProtKB">
        <authorList>
            <consortium name="RefSeq"/>
        </authorList>
    </citation>
    <scope>IDENTIFICATION</scope>
    <source>
        <tissue evidence="7">Whole body</tissue>
    </source>
</reference>
<keyword evidence="3 5" id="KW-1133">Transmembrane helix</keyword>
<dbReference type="PANTHER" id="PTHR24064">
    <property type="entry name" value="SOLUTE CARRIER FAMILY 22 MEMBER"/>
    <property type="match status" value="1"/>
</dbReference>
<evidence type="ECO:0000256" key="4">
    <source>
        <dbReference type="ARBA" id="ARBA00023136"/>
    </source>
</evidence>
<evidence type="ECO:0000256" key="3">
    <source>
        <dbReference type="ARBA" id="ARBA00022989"/>
    </source>
</evidence>
<organism evidence="6 7">
    <name type="scientific">Sipha flava</name>
    <name type="common">yellow sugarcane aphid</name>
    <dbReference type="NCBI Taxonomy" id="143950"/>
    <lineage>
        <taxon>Eukaryota</taxon>
        <taxon>Metazoa</taxon>
        <taxon>Ecdysozoa</taxon>
        <taxon>Arthropoda</taxon>
        <taxon>Hexapoda</taxon>
        <taxon>Insecta</taxon>
        <taxon>Pterygota</taxon>
        <taxon>Neoptera</taxon>
        <taxon>Paraneoptera</taxon>
        <taxon>Hemiptera</taxon>
        <taxon>Sternorrhyncha</taxon>
        <taxon>Aphidomorpha</taxon>
        <taxon>Aphidoidea</taxon>
        <taxon>Aphididae</taxon>
        <taxon>Sipha</taxon>
    </lineage>
</organism>
<feature type="transmembrane region" description="Helical" evidence="5">
    <location>
        <begin position="380"/>
        <end position="402"/>
    </location>
</feature>
<feature type="transmembrane region" description="Helical" evidence="5">
    <location>
        <begin position="295"/>
        <end position="313"/>
    </location>
</feature>